<proteinExistence type="predicted"/>
<dbReference type="InterPro" id="IPR049062">
    <property type="entry name" value="NAD_Glu_DH_ACT2"/>
</dbReference>
<evidence type="ECO:0000313" key="8">
    <source>
        <dbReference type="Proteomes" id="UP001152755"/>
    </source>
</evidence>
<feature type="domain" description="NAD-glutamate dehydrogenase ACT3" evidence="6">
    <location>
        <begin position="588"/>
        <end position="645"/>
    </location>
</feature>
<dbReference type="InterPro" id="IPR028971">
    <property type="entry name" value="NAD-GDH_cat"/>
</dbReference>
<evidence type="ECO:0000256" key="1">
    <source>
        <dbReference type="SAM" id="MobiDB-lite"/>
    </source>
</evidence>
<gene>
    <name evidence="7" type="ORF">NVS88_01310</name>
</gene>
<dbReference type="Pfam" id="PF21079">
    <property type="entry name" value="GDH_HM2"/>
    <property type="match status" value="1"/>
</dbReference>
<protein>
    <submittedName>
        <fullName evidence="7">NAD-glutamate dehydrogenase</fullName>
    </submittedName>
</protein>
<dbReference type="Pfam" id="PF21078">
    <property type="entry name" value="GDH_HM3"/>
    <property type="match status" value="1"/>
</dbReference>
<dbReference type="GO" id="GO:0004352">
    <property type="term" value="F:glutamate dehydrogenase (NAD+) activity"/>
    <property type="evidence" value="ECO:0007669"/>
    <property type="project" value="InterPro"/>
</dbReference>
<accession>A0A9X4RFP5</accession>
<evidence type="ECO:0000259" key="5">
    <source>
        <dbReference type="Pfam" id="PF21076"/>
    </source>
</evidence>
<feature type="domain" description="NAD-glutamate dehydrogenase catalytic" evidence="2">
    <location>
        <begin position="754"/>
        <end position="1257"/>
    </location>
</feature>
<feature type="region of interest" description="Disordered" evidence="1">
    <location>
        <begin position="1"/>
        <end position="26"/>
    </location>
</feature>
<dbReference type="PANTHER" id="PTHR43403">
    <property type="entry name" value="NAD-SPECIFIC GLUTAMATE DEHYDROGENASE"/>
    <property type="match status" value="1"/>
</dbReference>
<evidence type="ECO:0000259" key="2">
    <source>
        <dbReference type="Pfam" id="PF05088"/>
    </source>
</evidence>
<evidence type="ECO:0000259" key="3">
    <source>
        <dbReference type="Pfam" id="PF21074"/>
    </source>
</evidence>
<dbReference type="Pfam" id="PF21076">
    <property type="entry name" value="GDH_ACT2"/>
    <property type="match status" value="1"/>
</dbReference>
<dbReference type="Pfam" id="PF05088">
    <property type="entry name" value="Bac_GDH_CD"/>
    <property type="match status" value="1"/>
</dbReference>
<dbReference type="InterPro" id="IPR049059">
    <property type="entry name" value="NAD_Glu_DH_HM1"/>
</dbReference>
<dbReference type="SUPFAM" id="SSF53223">
    <property type="entry name" value="Aminoacid dehydrogenase-like, N-terminal domain"/>
    <property type="match status" value="1"/>
</dbReference>
<evidence type="ECO:0000259" key="4">
    <source>
        <dbReference type="Pfam" id="PF21075"/>
    </source>
</evidence>
<dbReference type="InterPro" id="IPR048381">
    <property type="entry name" value="GDH_C"/>
</dbReference>
<reference evidence="7" key="1">
    <citation type="submission" date="2022-08" db="EMBL/GenBank/DDBJ databases">
        <title>Genome analysis of Corynebacteriales strain.</title>
        <authorList>
            <person name="Lee S.D."/>
        </authorList>
    </citation>
    <scope>NUCLEOTIDE SEQUENCE</scope>
    <source>
        <strain evidence="7">D3-21</strain>
    </source>
</reference>
<dbReference type="RefSeq" id="WP_332518971.1">
    <property type="nucleotide sequence ID" value="NZ_JANRHA010000001.1"/>
</dbReference>
<dbReference type="Pfam" id="PF21075">
    <property type="entry name" value="GDH_ACT1"/>
    <property type="match status" value="1"/>
</dbReference>
<dbReference type="EMBL" id="JANRHA010000001">
    <property type="protein sequence ID" value="MDG3013191.1"/>
    <property type="molecule type" value="Genomic_DNA"/>
</dbReference>
<dbReference type="SUPFAM" id="SSF51735">
    <property type="entry name" value="NAD(P)-binding Rossmann-fold domains"/>
    <property type="match status" value="1"/>
</dbReference>
<dbReference type="InterPro" id="IPR049064">
    <property type="entry name" value="NAD_Glu_DH_ACT3"/>
</dbReference>
<dbReference type="Pfam" id="PF21077">
    <property type="entry name" value="GDH_ACT3"/>
    <property type="match status" value="1"/>
</dbReference>
<comment type="caution">
    <text evidence="7">The sequence shown here is derived from an EMBL/GenBank/DDBJ whole genome shotgun (WGS) entry which is preliminary data.</text>
</comment>
<dbReference type="PANTHER" id="PTHR43403:SF1">
    <property type="entry name" value="NAD-SPECIFIC GLUTAMATE DEHYDROGENASE"/>
    <property type="match status" value="1"/>
</dbReference>
<organism evidence="7 8">
    <name type="scientific">Speluncibacter jeojiensis</name>
    <dbReference type="NCBI Taxonomy" id="2710754"/>
    <lineage>
        <taxon>Bacteria</taxon>
        <taxon>Bacillati</taxon>
        <taxon>Actinomycetota</taxon>
        <taxon>Actinomycetes</taxon>
        <taxon>Mycobacteriales</taxon>
        <taxon>Speluncibacteraceae</taxon>
        <taxon>Speluncibacter</taxon>
    </lineage>
</organism>
<name>A0A9X4RFP5_9ACTN</name>
<dbReference type="InterPro" id="IPR049058">
    <property type="entry name" value="NAD_Glu_DH_HM2"/>
</dbReference>
<feature type="domain" description="NAD-specific glutamate dehydrogenase C-terminal" evidence="3">
    <location>
        <begin position="1303"/>
        <end position="1637"/>
    </location>
</feature>
<evidence type="ECO:0000259" key="6">
    <source>
        <dbReference type="Pfam" id="PF21077"/>
    </source>
</evidence>
<feature type="domain" description="NAD-glutamate dehydrogenase N-terminal ACT1" evidence="4">
    <location>
        <begin position="71"/>
        <end position="191"/>
    </location>
</feature>
<dbReference type="PIRSF" id="PIRSF036761">
    <property type="entry name" value="GDH_Mll4104"/>
    <property type="match status" value="1"/>
</dbReference>
<dbReference type="InterPro" id="IPR049056">
    <property type="entry name" value="NAD_Glu_DH_HM3"/>
</dbReference>
<dbReference type="Pfam" id="PF21073">
    <property type="entry name" value="GDH_HM1"/>
    <property type="match status" value="1"/>
</dbReference>
<sequence>MTDAVSHPEAPGPEEDAGEIAAQAMDDPELAQLYRGYYRQDATVAPDAGSARAEEEPQESPEVTLGRRAVEMLRRHRELAACRSEGVPLVRLWPDGTRGSGDDAAASVLQIVTDDSPFLVESVTALLGSIGVTVDQVVHPILTVERDADGNLLRVLTRRPGTPPPADVLNESWMYLELSGTPQEVLPQLQERVVEALKDVRTIVEDTDAMLAEQLRVAEELERSGTVGPADETEVRECAALLRWLAAGNFRLLGYRRYEVTRTQASPGGGFTTEQQIVEGSALGVLRSGEVVDRRFRLHTPDEDTAKQLLVLTQGQSPPMVMRSVHPFFVCVRTFDAQHRHVGEHRFLGIFTVTAIHQNVLEIPILGRRARQVLELAGQTEDSYNGQSMLEIIESYPRTELFATDTDTLLKVVSSVLSVGLTRDLRLFLRGDANGNFVSALVYLPRDRYRTGVRLAMKAILLAELGGSSVDYTTRVTESSFAMVHFTVHIPRGWEDGHGPDLGEQNRLRIQSLLAESSRSWEDRLSEVVTSGRTPVHAAAVQRYAATFPEAYKEDFTPEDGLADIARLQAHEPGRIQVAWRRGHGRGVQWRFMLYLAGAGVSLSQMVPILQSLAVDVIFERPYPVLRDDGMHCWIYAFAVAVQRDLVDRTDITPDSDAGRRFIGAFEALWYGHAEVDRFNELVLRARLDWRQAMLLRAYGKYLRQAGFPYSQTHIETVLCANPDTVAALVELFHASFDPDSASPDRAEEVADRIAADIKKVYSLDTDRVLRAYLALIRNTLRTNYFMTVADGRPHEYLSIKLASRELAELPQPRPMYEIYVYAPRVEGVHLRFGPVSRGGLRWSDRREDFRTEVLGLAKAQAVKNAVIVPVGAKGGFVVKNPPTPSGDAARDRDALREEGIACYRRFISGLLDLTDNLDSRTGQVIPPDRVVRRDVDDTYLVVAADKGTATFSDIANEVSKSYGYWLGDAFASGGSAGYDHKEMGITAKGAWESVKRHFRELGLDTQSEEFTAVGIGDMSGDVFGNGMLLSEHIRLVAAFDHRHIFIDPTPVAATSIAERRRLFALPRSSWADYDTATISEGGGVWERQRKSIPVSPQVRAALGLPDGVSELPAPELVRAILLAPVDLLWNGGIGTYVKSAAQSNADVGDKANDSVRVNGSALRAKVIGEGGNLGLTQLGRIEFALAGGKVNTDAVDNSAGVDCSDHEVNIKILLDNMAGAGQLAVAGRTAFLESMTDEVAELVLDDNRRQNEVLGISRAHSDKMLGVYARLIDDLVRRHNLDRDLEALPSPDELDRRSEAGIGLTSPEMATLLAHVKLALKDDLLATDLPDLAVFANVLPRYFPGPLRERFGADIKNHPLSRQIVATMLANDTVDGGGITYVYRLGEDTGTSATDAVRAFTAATTIFDLPGVWEAVRAAGAPVVAEDKMMLETRRLLDRAARWLLANRPQPLAVGAEIARFADKVSSLAPQVPGWLAGSGAETLDRRAGAAVELGAPEPLARRIFSLLDVFCLLDIIEIADIGDRDGVEVAELYYALAAHLDIERLLTAVAGLPRGDRWHSLAQLAIRDDLYSAMRSLCMDVLSGGEPTESPAEKIAEWESTNASRLARARGSLAELAASGTLDLAGLSVATRQIRSMVRAAGMRAEAAR</sequence>
<evidence type="ECO:0000313" key="7">
    <source>
        <dbReference type="EMBL" id="MDG3013191.1"/>
    </source>
</evidence>
<dbReference type="GO" id="GO:0006538">
    <property type="term" value="P:L-glutamate catabolic process"/>
    <property type="evidence" value="ECO:0007669"/>
    <property type="project" value="InterPro"/>
</dbReference>
<dbReference type="Pfam" id="PF21074">
    <property type="entry name" value="GDH_C"/>
    <property type="match status" value="1"/>
</dbReference>
<dbReference type="InterPro" id="IPR007780">
    <property type="entry name" value="NAD_Glu_DH_bac"/>
</dbReference>
<dbReference type="Proteomes" id="UP001152755">
    <property type="component" value="Unassembled WGS sequence"/>
</dbReference>
<feature type="domain" description="NAD-glutamate dehydrogenase ACT2" evidence="5">
    <location>
        <begin position="426"/>
        <end position="522"/>
    </location>
</feature>
<dbReference type="InterPro" id="IPR036291">
    <property type="entry name" value="NAD(P)-bd_dom_sf"/>
</dbReference>
<keyword evidence="8" id="KW-1185">Reference proteome</keyword>
<dbReference type="InterPro" id="IPR046346">
    <property type="entry name" value="Aminoacid_DH-like_N_sf"/>
</dbReference>
<dbReference type="GO" id="GO:0004069">
    <property type="term" value="F:L-aspartate:2-oxoglutarate aminotransferase activity"/>
    <property type="evidence" value="ECO:0007669"/>
    <property type="project" value="InterPro"/>
</dbReference>
<dbReference type="InterPro" id="IPR024727">
    <property type="entry name" value="NAD_Glu_DH_N_ACT1"/>
</dbReference>